<protein>
    <submittedName>
        <fullName evidence="1">Uncharacterized protein</fullName>
    </submittedName>
</protein>
<reference evidence="1" key="1">
    <citation type="submission" date="2020-09" db="EMBL/GenBank/DDBJ databases">
        <title>A novel bacterium of genus Paenibacillus, isolated from South China Sea.</title>
        <authorList>
            <person name="Huang H."/>
            <person name="Mo K."/>
            <person name="Hu Y."/>
        </authorList>
    </citation>
    <scope>NUCLEOTIDE SEQUENCE</scope>
    <source>
        <strain evidence="1">IB182363</strain>
    </source>
</reference>
<comment type="caution">
    <text evidence="1">The sequence shown here is derived from an EMBL/GenBank/DDBJ whole genome shotgun (WGS) entry which is preliminary data.</text>
</comment>
<sequence length="192" mass="22219">MDRTGIQVPFGYEPPEETSKGTLLIYDSFDLGDDEGSPSSVASDWLDRQGLAELAGWAERRFISRVVWYVPHEETLKRMGVRFPAPMYKREEALREAADSIRSGVRTEIDTWERKRKKYTPMDTALRYMEERYKGPYFLGLSEGTANRFASYQGFEEWIRKIRLVVAAGPEFQPHPHLGKHAARWNAATKRE</sequence>
<dbReference type="InterPro" id="IPR014729">
    <property type="entry name" value="Rossmann-like_a/b/a_fold"/>
</dbReference>
<dbReference type="Proteomes" id="UP000639396">
    <property type="component" value="Unassembled WGS sequence"/>
</dbReference>
<dbReference type="AlphaFoldDB" id="A0A927CBK1"/>
<name>A0A927CBK1_9BACL</name>
<dbReference type="Gene3D" id="3.40.50.620">
    <property type="entry name" value="HUPs"/>
    <property type="match status" value="1"/>
</dbReference>
<dbReference type="RefSeq" id="WP_190929344.1">
    <property type="nucleotide sequence ID" value="NZ_JACXJA010000022.1"/>
</dbReference>
<accession>A0A927CBK1</accession>
<proteinExistence type="predicted"/>
<keyword evidence="2" id="KW-1185">Reference proteome</keyword>
<gene>
    <name evidence="1" type="ORF">IDH45_17100</name>
</gene>
<dbReference type="EMBL" id="JACXJA010000022">
    <property type="protein sequence ID" value="MBD2863712.1"/>
    <property type="molecule type" value="Genomic_DNA"/>
</dbReference>
<evidence type="ECO:0000313" key="2">
    <source>
        <dbReference type="Proteomes" id="UP000639396"/>
    </source>
</evidence>
<evidence type="ECO:0000313" key="1">
    <source>
        <dbReference type="EMBL" id="MBD2863712.1"/>
    </source>
</evidence>
<organism evidence="1 2">
    <name type="scientific">Paenibacillus oceani</name>
    <dbReference type="NCBI Taxonomy" id="2772510"/>
    <lineage>
        <taxon>Bacteria</taxon>
        <taxon>Bacillati</taxon>
        <taxon>Bacillota</taxon>
        <taxon>Bacilli</taxon>
        <taxon>Bacillales</taxon>
        <taxon>Paenibacillaceae</taxon>
        <taxon>Paenibacillus</taxon>
    </lineage>
</organism>